<evidence type="ECO:0000313" key="2">
    <source>
        <dbReference type="EMBL" id="AKO65443.1"/>
    </source>
</evidence>
<dbReference type="PANTHER" id="PTHR42924">
    <property type="entry name" value="EXONUCLEASE"/>
    <property type="match status" value="1"/>
</dbReference>
<dbReference type="Gene3D" id="3.20.20.140">
    <property type="entry name" value="Metal-dependent hydrolases"/>
    <property type="match status" value="1"/>
</dbReference>
<dbReference type="SMART" id="SM00481">
    <property type="entry name" value="POLIIIAc"/>
    <property type="match status" value="1"/>
</dbReference>
<feature type="domain" description="Polymerase/histidinol phosphatase N-terminal" evidence="1">
    <location>
        <begin position="4"/>
        <end position="69"/>
    </location>
</feature>
<dbReference type="Proteomes" id="UP000066549">
    <property type="component" value="Chromosome"/>
</dbReference>
<dbReference type="PATRIC" id="fig|1623450.3.peg.278"/>
<dbReference type="PANTHER" id="PTHR42924:SF3">
    <property type="entry name" value="POLYMERASE_HISTIDINOL PHOSPHATASE N-TERMINAL DOMAIN-CONTAINING PROTEIN"/>
    <property type="match status" value="1"/>
</dbReference>
<dbReference type="InterPro" id="IPR004013">
    <property type="entry name" value="PHP_dom"/>
</dbReference>
<dbReference type="OrthoDB" id="9804333at2"/>
<dbReference type="InterPro" id="IPR016195">
    <property type="entry name" value="Pol/histidinol_Pase-like"/>
</dbReference>
<organism evidence="2 3">
    <name type="scientific">Methylophilales bacterium MBRS-H7</name>
    <dbReference type="NCBI Taxonomy" id="1623450"/>
    <lineage>
        <taxon>Bacteria</taxon>
        <taxon>Pseudomonadati</taxon>
        <taxon>Pseudomonadota</taxon>
        <taxon>Betaproteobacteria</taxon>
        <taxon>Nitrosomonadales</taxon>
        <taxon>OM43 clade</taxon>
    </lineage>
</organism>
<accession>A0A0H4J0X7</accession>
<dbReference type="GO" id="GO:0035312">
    <property type="term" value="F:5'-3' DNA exonuclease activity"/>
    <property type="evidence" value="ECO:0007669"/>
    <property type="project" value="TreeGrafter"/>
</dbReference>
<gene>
    <name evidence="2" type="ORF">VI33_01400</name>
</gene>
<dbReference type="AlphaFoldDB" id="A0A0H4J0X7"/>
<dbReference type="EMBL" id="CP011002">
    <property type="protein sequence ID" value="AKO65443.1"/>
    <property type="molecule type" value="Genomic_DNA"/>
</dbReference>
<keyword evidence="3" id="KW-1185">Reference proteome</keyword>
<dbReference type="Pfam" id="PF02811">
    <property type="entry name" value="PHP"/>
    <property type="match status" value="1"/>
</dbReference>
<protein>
    <submittedName>
        <fullName evidence="2">Phosphoesterase</fullName>
    </submittedName>
</protein>
<reference evidence="2 3" key="1">
    <citation type="submission" date="2015-03" db="EMBL/GenBank/DDBJ databases">
        <title>Comparative analysis of the OM43 clade including a novel species from Red Sea uncovers genomic and metabolic diversity among marine methylotrophs.</title>
        <authorList>
            <person name="Jimenez-Infante F."/>
            <person name="Ngugi D.K."/>
            <person name="Vinu M."/>
            <person name="Alam I."/>
            <person name="Kamau A."/>
            <person name="Blom J."/>
            <person name="Bajic V.B."/>
            <person name="Stingl U."/>
        </authorList>
    </citation>
    <scope>NUCLEOTIDE SEQUENCE [LARGE SCALE GENOMIC DNA]</scope>
    <source>
        <strain evidence="2 3">MBRSH7</strain>
    </source>
</reference>
<proteinExistence type="predicted"/>
<dbReference type="Gene3D" id="1.10.150.650">
    <property type="match status" value="1"/>
</dbReference>
<dbReference type="GO" id="GO:0004534">
    <property type="term" value="F:5'-3' RNA exonuclease activity"/>
    <property type="evidence" value="ECO:0007669"/>
    <property type="project" value="TreeGrafter"/>
</dbReference>
<dbReference type="InterPro" id="IPR003141">
    <property type="entry name" value="Pol/His_phosphatase_N"/>
</dbReference>
<evidence type="ECO:0000259" key="1">
    <source>
        <dbReference type="SMART" id="SM00481"/>
    </source>
</evidence>
<evidence type="ECO:0000313" key="3">
    <source>
        <dbReference type="Proteomes" id="UP000066549"/>
    </source>
</evidence>
<dbReference type="CDD" id="cd07438">
    <property type="entry name" value="PHP_HisPPase_AMP"/>
    <property type="match status" value="1"/>
</dbReference>
<dbReference type="SUPFAM" id="SSF89550">
    <property type="entry name" value="PHP domain-like"/>
    <property type="match status" value="1"/>
</dbReference>
<dbReference type="InterPro" id="IPR052018">
    <property type="entry name" value="PHP_domain"/>
</dbReference>
<sequence length="279" mass="31334">MYIVDLHSHSNVSDGILNPDELITYAAEKKVNMLALTDHDDIAGLEIAKKKSEELGIQFINGVEISVSWRNRTIHMVGLDFDHKNKDLAQGLEKIRKGRIDRAKKIAYGLAMVGIPNAYDEAKKFASHQVIGRVHFAQFLVSKGFSKNVKTVFNKYMTKGKPGYVDHQWASLEDAVNWINNAGGKAVIAHPGRYDMGNKLYPQFFQEFRELGGAGIEVISGSQSLNQIDYFADYAERYELYGSVGSDFHGYGVSHRDLGPTYQLPDKVKPIWSQFLTTN</sequence>
<name>A0A0H4J0X7_9PROT</name>